<protein>
    <recommendedName>
        <fullName evidence="8">Thymosin beta</fullName>
    </recommendedName>
</protein>
<accession>A0A653DF15</accession>
<dbReference type="Gene3D" id="1.20.5.520">
    <property type="entry name" value="Single helix bin"/>
    <property type="match status" value="2"/>
</dbReference>
<feature type="region of interest" description="Disordered" evidence="5">
    <location>
        <begin position="70"/>
        <end position="93"/>
    </location>
</feature>
<evidence type="ECO:0000256" key="1">
    <source>
        <dbReference type="ARBA" id="ARBA00004245"/>
    </source>
</evidence>
<dbReference type="EMBL" id="CAACVG010011667">
    <property type="protein sequence ID" value="VEN58603.1"/>
    <property type="molecule type" value="Genomic_DNA"/>
</dbReference>
<dbReference type="GO" id="GO:0007015">
    <property type="term" value="P:actin filament organization"/>
    <property type="evidence" value="ECO:0007669"/>
    <property type="project" value="InterPro"/>
</dbReference>
<evidence type="ECO:0000313" key="7">
    <source>
        <dbReference type="Proteomes" id="UP000410492"/>
    </source>
</evidence>
<dbReference type="Pfam" id="PF01290">
    <property type="entry name" value="Thymosin"/>
    <property type="match status" value="2"/>
</dbReference>
<gene>
    <name evidence="6" type="ORF">CALMAC_LOCUS16916</name>
</gene>
<dbReference type="Proteomes" id="UP000410492">
    <property type="component" value="Unassembled WGS sequence"/>
</dbReference>
<sequence length="93" mass="10729">MFLCCFCMTVVLQERTHQTLLNGVEHFDKTTMKHTKTTEKVVLPDKTVIEQEKGQRNLISGIENFDSSKLKHAETQEKNPLPTKEIIDQEKKA</sequence>
<evidence type="ECO:0008006" key="8">
    <source>
        <dbReference type="Google" id="ProtNLM"/>
    </source>
</evidence>
<proteinExistence type="inferred from homology"/>
<keyword evidence="4" id="KW-0206">Cytoskeleton</keyword>
<organism evidence="6 7">
    <name type="scientific">Callosobruchus maculatus</name>
    <name type="common">Southern cowpea weevil</name>
    <name type="synonym">Pulse bruchid</name>
    <dbReference type="NCBI Taxonomy" id="64391"/>
    <lineage>
        <taxon>Eukaryota</taxon>
        <taxon>Metazoa</taxon>
        <taxon>Ecdysozoa</taxon>
        <taxon>Arthropoda</taxon>
        <taxon>Hexapoda</taxon>
        <taxon>Insecta</taxon>
        <taxon>Pterygota</taxon>
        <taxon>Neoptera</taxon>
        <taxon>Endopterygota</taxon>
        <taxon>Coleoptera</taxon>
        <taxon>Polyphaga</taxon>
        <taxon>Cucujiformia</taxon>
        <taxon>Chrysomeloidea</taxon>
        <taxon>Chrysomelidae</taxon>
        <taxon>Bruchinae</taxon>
        <taxon>Bruchini</taxon>
        <taxon>Callosobruchus</taxon>
    </lineage>
</organism>
<evidence type="ECO:0000256" key="4">
    <source>
        <dbReference type="ARBA" id="ARBA00023212"/>
    </source>
</evidence>
<dbReference type="InterPro" id="IPR001152">
    <property type="entry name" value="Beta-thymosin"/>
</dbReference>
<dbReference type="FunFam" id="1.20.5.520:FF:000001">
    <property type="entry name" value="Thymosin beta"/>
    <property type="match status" value="2"/>
</dbReference>
<evidence type="ECO:0000313" key="6">
    <source>
        <dbReference type="EMBL" id="VEN58603.1"/>
    </source>
</evidence>
<dbReference type="SMART" id="SM00152">
    <property type="entry name" value="THY"/>
    <property type="match status" value="2"/>
</dbReference>
<reference evidence="6 7" key="1">
    <citation type="submission" date="2019-01" db="EMBL/GenBank/DDBJ databases">
        <authorList>
            <person name="Sayadi A."/>
        </authorList>
    </citation>
    <scope>NUCLEOTIDE SEQUENCE [LARGE SCALE GENOMIC DNA]</scope>
</reference>
<dbReference type="OrthoDB" id="2151618at2759"/>
<keyword evidence="3" id="KW-0963">Cytoplasm</keyword>
<dbReference type="GO" id="GO:0003785">
    <property type="term" value="F:actin monomer binding"/>
    <property type="evidence" value="ECO:0007669"/>
    <property type="project" value="InterPro"/>
</dbReference>
<comment type="similarity">
    <text evidence="2">Belongs to the thymosin beta family.</text>
</comment>
<dbReference type="PANTHER" id="PTHR20940:SF1">
    <property type="entry name" value="CIBOULOT, ISOFORM A"/>
    <property type="match status" value="1"/>
</dbReference>
<dbReference type="CDD" id="cd22059">
    <property type="entry name" value="WH2_BetaT"/>
    <property type="match status" value="1"/>
</dbReference>
<evidence type="ECO:0000256" key="2">
    <source>
        <dbReference type="ARBA" id="ARBA00009511"/>
    </source>
</evidence>
<dbReference type="AlphaFoldDB" id="A0A653DF15"/>
<comment type="subcellular location">
    <subcellularLocation>
        <location evidence="1">Cytoplasm</location>
        <location evidence="1">Cytoskeleton</location>
    </subcellularLocation>
</comment>
<keyword evidence="7" id="KW-1185">Reference proteome</keyword>
<evidence type="ECO:0000256" key="3">
    <source>
        <dbReference type="ARBA" id="ARBA00022490"/>
    </source>
</evidence>
<dbReference type="GO" id="GO:0005856">
    <property type="term" value="C:cytoskeleton"/>
    <property type="evidence" value="ECO:0007669"/>
    <property type="project" value="UniProtKB-SubCell"/>
</dbReference>
<dbReference type="PANTHER" id="PTHR20940">
    <property type="entry name" value="TETRA THYMOSIN"/>
    <property type="match status" value="1"/>
</dbReference>
<dbReference type="InterPro" id="IPR038386">
    <property type="entry name" value="Beta-thymosin_sf"/>
</dbReference>
<evidence type="ECO:0000256" key="5">
    <source>
        <dbReference type="SAM" id="MobiDB-lite"/>
    </source>
</evidence>
<dbReference type="GO" id="GO:0005829">
    <property type="term" value="C:cytosol"/>
    <property type="evidence" value="ECO:0007669"/>
    <property type="project" value="TreeGrafter"/>
</dbReference>
<name>A0A653DF15_CALMS</name>